<keyword evidence="10" id="KW-0472">Membrane</keyword>
<evidence type="ECO:0000256" key="3">
    <source>
        <dbReference type="ARBA" id="ARBA00022553"/>
    </source>
</evidence>
<feature type="transmembrane region" description="Helical" evidence="10">
    <location>
        <begin position="73"/>
        <end position="91"/>
    </location>
</feature>
<keyword evidence="14" id="KW-1185">Reference proteome</keyword>
<reference evidence="13 14" key="1">
    <citation type="submission" date="2021-01" db="EMBL/GenBank/DDBJ databases">
        <title>Whole genome shotgun sequence of Asanoa siamensis NBRC 107932.</title>
        <authorList>
            <person name="Komaki H."/>
            <person name="Tamura T."/>
        </authorList>
    </citation>
    <scope>NUCLEOTIDE SEQUENCE [LARGE SCALE GENOMIC DNA]</scope>
    <source>
        <strain evidence="13 14">NBRC 107932</strain>
    </source>
</reference>
<dbReference type="InterPro" id="IPR011712">
    <property type="entry name" value="Sig_transdc_His_kin_sub3_dim/P"/>
</dbReference>
<feature type="transmembrane region" description="Helical" evidence="10">
    <location>
        <begin position="46"/>
        <end position="66"/>
    </location>
</feature>
<dbReference type="InterPro" id="IPR036890">
    <property type="entry name" value="HATPase_C_sf"/>
</dbReference>
<dbReference type="EC" id="2.7.13.3" evidence="2"/>
<dbReference type="SUPFAM" id="SSF55874">
    <property type="entry name" value="ATPase domain of HSP90 chaperone/DNA topoisomerase II/histidine kinase"/>
    <property type="match status" value="1"/>
</dbReference>
<feature type="transmembrane region" description="Helical" evidence="10">
    <location>
        <begin position="97"/>
        <end position="114"/>
    </location>
</feature>
<keyword evidence="8" id="KW-0902">Two-component regulatory system</keyword>
<evidence type="ECO:0000313" key="13">
    <source>
        <dbReference type="EMBL" id="GIF72340.1"/>
    </source>
</evidence>
<dbReference type="Pfam" id="PF02518">
    <property type="entry name" value="HATPase_c"/>
    <property type="match status" value="1"/>
</dbReference>
<dbReference type="Proteomes" id="UP000604117">
    <property type="component" value="Unassembled WGS sequence"/>
</dbReference>
<evidence type="ECO:0000259" key="12">
    <source>
        <dbReference type="Pfam" id="PF07730"/>
    </source>
</evidence>
<keyword evidence="10" id="KW-0812">Transmembrane</keyword>
<feature type="transmembrane region" description="Helical" evidence="10">
    <location>
        <begin position="154"/>
        <end position="178"/>
    </location>
</feature>
<dbReference type="GO" id="GO:0016301">
    <property type="term" value="F:kinase activity"/>
    <property type="evidence" value="ECO:0007669"/>
    <property type="project" value="UniProtKB-KW"/>
</dbReference>
<feature type="transmembrane region" description="Helical" evidence="10">
    <location>
        <begin position="126"/>
        <end position="148"/>
    </location>
</feature>
<dbReference type="InterPro" id="IPR050482">
    <property type="entry name" value="Sensor_HK_TwoCompSys"/>
</dbReference>
<dbReference type="Gene3D" id="3.30.565.10">
    <property type="entry name" value="Histidine kinase-like ATPase, C-terminal domain"/>
    <property type="match status" value="1"/>
</dbReference>
<keyword evidence="3" id="KW-0597">Phosphoprotein</keyword>
<comment type="catalytic activity">
    <reaction evidence="1">
        <text>ATP + protein L-histidine = ADP + protein N-phospho-L-histidine.</text>
        <dbReference type="EC" id="2.7.13.3"/>
    </reaction>
</comment>
<keyword evidence="10" id="KW-1133">Transmembrane helix</keyword>
<evidence type="ECO:0000313" key="14">
    <source>
        <dbReference type="Proteomes" id="UP000604117"/>
    </source>
</evidence>
<name>A0ABQ4CM31_9ACTN</name>
<keyword evidence="4" id="KW-0808">Transferase</keyword>
<evidence type="ECO:0000256" key="7">
    <source>
        <dbReference type="ARBA" id="ARBA00022840"/>
    </source>
</evidence>
<feature type="domain" description="Histidine kinase/HSP90-like ATPase" evidence="11">
    <location>
        <begin position="324"/>
        <end position="413"/>
    </location>
</feature>
<evidence type="ECO:0000256" key="5">
    <source>
        <dbReference type="ARBA" id="ARBA00022741"/>
    </source>
</evidence>
<evidence type="ECO:0000256" key="8">
    <source>
        <dbReference type="ARBA" id="ARBA00023012"/>
    </source>
</evidence>
<evidence type="ECO:0000256" key="6">
    <source>
        <dbReference type="ARBA" id="ARBA00022777"/>
    </source>
</evidence>
<organism evidence="13 14">
    <name type="scientific">Asanoa siamensis</name>
    <dbReference type="NCBI Taxonomy" id="926357"/>
    <lineage>
        <taxon>Bacteria</taxon>
        <taxon>Bacillati</taxon>
        <taxon>Actinomycetota</taxon>
        <taxon>Actinomycetes</taxon>
        <taxon>Micromonosporales</taxon>
        <taxon>Micromonosporaceae</taxon>
        <taxon>Asanoa</taxon>
    </lineage>
</organism>
<evidence type="ECO:0000256" key="4">
    <source>
        <dbReference type="ARBA" id="ARBA00022679"/>
    </source>
</evidence>
<gene>
    <name evidence="13" type="ORF">Asi02nite_18580</name>
</gene>
<evidence type="ECO:0000256" key="2">
    <source>
        <dbReference type="ARBA" id="ARBA00012438"/>
    </source>
</evidence>
<dbReference type="PANTHER" id="PTHR24421">
    <property type="entry name" value="NITRATE/NITRITE SENSOR PROTEIN NARX-RELATED"/>
    <property type="match status" value="1"/>
</dbReference>
<proteinExistence type="predicted"/>
<evidence type="ECO:0000256" key="9">
    <source>
        <dbReference type="SAM" id="Coils"/>
    </source>
</evidence>
<dbReference type="Gene3D" id="1.20.5.1930">
    <property type="match status" value="1"/>
</dbReference>
<keyword evidence="6 13" id="KW-0418">Kinase</keyword>
<keyword evidence="9" id="KW-0175">Coiled coil</keyword>
<dbReference type="PANTHER" id="PTHR24421:SF10">
    <property type="entry name" value="NITRATE_NITRITE SENSOR PROTEIN NARQ"/>
    <property type="match status" value="1"/>
</dbReference>
<keyword evidence="5" id="KW-0547">Nucleotide-binding</keyword>
<dbReference type="CDD" id="cd16917">
    <property type="entry name" value="HATPase_UhpB-NarQ-NarX-like"/>
    <property type="match status" value="1"/>
</dbReference>
<evidence type="ECO:0000256" key="10">
    <source>
        <dbReference type="SAM" id="Phobius"/>
    </source>
</evidence>
<feature type="coiled-coil region" evidence="9">
    <location>
        <begin position="195"/>
        <end position="222"/>
    </location>
</feature>
<accession>A0ABQ4CM31</accession>
<dbReference type="Pfam" id="PF07730">
    <property type="entry name" value="HisKA_3"/>
    <property type="match status" value="1"/>
</dbReference>
<sequence>MVNESVVATSLRELRRVLIGRDFPPEPGRRLRGPRLERWWLRWRSLVVPLLLLGVLGLGAAAAKYLEDNRGTTAAVAAIVGYATTLPVLFAFHRPLLAWRLAYGMLFVGVLDALPTESWPWNPVQIVFFLIILLSLALRADTGVAAWAGGLTLIPVFLLVNTANAWGVSILFLLMLILGNQVHRWRLNQRRLSERLAEQEELSELEKARRAVLEERTRIAREMHDVVAHHMSMIAVQAETAPFRLPEIDDPVRQEFASIAGSARAAMVDMRRLLGVLRSEGPALTAPQPGLAEVAELVEATQRAGVRVSLHGTVPEATGPVALAAYRIVQEALANAARHAPGAMVRVAVTGDATAVAVRVENDAPADDTAPTGDGEGHGIAGMRERVTLLGGTFEAGPTVFGGFAVAATLPATSVDPIPEGQAV</sequence>
<dbReference type="EMBL" id="BONE01000011">
    <property type="protein sequence ID" value="GIF72340.1"/>
    <property type="molecule type" value="Genomic_DNA"/>
</dbReference>
<dbReference type="InterPro" id="IPR003594">
    <property type="entry name" value="HATPase_dom"/>
</dbReference>
<comment type="caution">
    <text evidence="13">The sequence shown here is derived from an EMBL/GenBank/DDBJ whole genome shotgun (WGS) entry which is preliminary data.</text>
</comment>
<keyword evidence="7" id="KW-0067">ATP-binding</keyword>
<evidence type="ECO:0000256" key="1">
    <source>
        <dbReference type="ARBA" id="ARBA00000085"/>
    </source>
</evidence>
<feature type="domain" description="Signal transduction histidine kinase subgroup 3 dimerisation and phosphoacceptor" evidence="12">
    <location>
        <begin position="215"/>
        <end position="280"/>
    </location>
</feature>
<protein>
    <recommendedName>
        <fullName evidence="2">histidine kinase</fullName>
        <ecNumber evidence="2">2.7.13.3</ecNumber>
    </recommendedName>
</protein>
<evidence type="ECO:0000259" key="11">
    <source>
        <dbReference type="Pfam" id="PF02518"/>
    </source>
</evidence>